<dbReference type="STRING" id="4540.A0A3L6Q2A5"/>
<feature type="region of interest" description="Disordered" evidence="1">
    <location>
        <begin position="699"/>
        <end position="748"/>
    </location>
</feature>
<evidence type="ECO:0000256" key="2">
    <source>
        <dbReference type="SAM" id="Phobius"/>
    </source>
</evidence>
<evidence type="ECO:0000313" key="4">
    <source>
        <dbReference type="EMBL" id="RLM69281.1"/>
    </source>
</evidence>
<protein>
    <recommendedName>
        <fullName evidence="3">DUF4220 domain-containing protein</fullName>
    </recommendedName>
</protein>
<organism evidence="4 5">
    <name type="scientific">Panicum miliaceum</name>
    <name type="common">Proso millet</name>
    <name type="synonym">Broomcorn millet</name>
    <dbReference type="NCBI Taxonomy" id="4540"/>
    <lineage>
        <taxon>Eukaryota</taxon>
        <taxon>Viridiplantae</taxon>
        <taxon>Streptophyta</taxon>
        <taxon>Embryophyta</taxon>
        <taxon>Tracheophyta</taxon>
        <taxon>Spermatophyta</taxon>
        <taxon>Magnoliopsida</taxon>
        <taxon>Liliopsida</taxon>
        <taxon>Poales</taxon>
        <taxon>Poaceae</taxon>
        <taxon>PACMAD clade</taxon>
        <taxon>Panicoideae</taxon>
        <taxon>Panicodae</taxon>
        <taxon>Paniceae</taxon>
        <taxon>Panicinae</taxon>
        <taxon>Panicum</taxon>
        <taxon>Panicum sect. Panicum</taxon>
    </lineage>
</organism>
<gene>
    <name evidence="4" type="ORF">C2845_PM17G11750</name>
</gene>
<evidence type="ECO:0000313" key="5">
    <source>
        <dbReference type="Proteomes" id="UP000275267"/>
    </source>
</evidence>
<keyword evidence="2" id="KW-0812">Transmembrane</keyword>
<feature type="region of interest" description="Disordered" evidence="1">
    <location>
        <begin position="521"/>
        <end position="547"/>
    </location>
</feature>
<comment type="caution">
    <text evidence="4">The sequence shown here is derived from an EMBL/GenBank/DDBJ whole genome shotgun (WGS) entry which is preliminary data.</text>
</comment>
<dbReference type="InterPro" id="IPR025315">
    <property type="entry name" value="DUF4220"/>
</dbReference>
<feature type="domain" description="DUF4220" evidence="3">
    <location>
        <begin position="49"/>
        <end position="338"/>
    </location>
</feature>
<accession>A0A3L6Q2A5</accession>
<feature type="compositionally biased region" description="Low complexity" evidence="1">
    <location>
        <begin position="739"/>
        <end position="748"/>
    </location>
</feature>
<dbReference type="InterPro" id="IPR007658">
    <property type="entry name" value="DUF594"/>
</dbReference>
<dbReference type="OrthoDB" id="670233at2759"/>
<feature type="compositionally biased region" description="Acidic residues" evidence="1">
    <location>
        <begin position="719"/>
        <end position="728"/>
    </location>
</feature>
<dbReference type="EMBL" id="PQIB02000014">
    <property type="protein sequence ID" value="RLM69281.1"/>
    <property type="molecule type" value="Genomic_DNA"/>
</dbReference>
<dbReference type="AlphaFoldDB" id="A0A3L6Q2A5"/>
<evidence type="ECO:0000259" key="3">
    <source>
        <dbReference type="Pfam" id="PF13968"/>
    </source>
</evidence>
<dbReference type="Proteomes" id="UP000275267">
    <property type="component" value="Unassembled WGS sequence"/>
</dbReference>
<sequence>MGFWSDVQWWEDWQLRFLVLASLFFQYFLFAAALLRKCRVPPWFRSLVWLAYQGGDVVAVYALATLFNRHKKDEVAAGAAHHLDTLWAPVLLLHLGGQDGITAYSVEDNENWRRYLLVAASQIAIAIYVFCKSWWFPDGRLLRAAILLFVPGVVKCLEKPLALRNATVNSIANSSDPTMTLSIEEDDGTLPTAMDSLEKFVTAAKRCVEEEAKRDPPLFFDDTMNDEPYHLFVDLSHPYSIRLRNLQVMAAGSGGRAEAHDRVRASVSQAFDRLFTKHKASYGGVLRAVVVLLTFADIGLFQESRRSAYARADVVVTYVLLCCTAALEFVSACVVLGSGLPLPDDQLPQYNLIGYLARTMRRPRVRHLAFVLGLEDLVDWLWCTAPPEPSRRITELVHDHVAGGWKGYINSEVDYRRFNDGRGQRTLVRARSGGDRGVDDAVERLERSLRLPFDESVLVWHLATELCYFDHVDAGGEATRRSRVISNYMAYLLLVRPWMLMPGARSGLFRAVYAELKKMLNKQDTPSQPPAVEDDEEAGKKKAPPGAMDEIARKIIRQLRNPPAASSGGAPRPRPRKAAAAELVHKAWDLAYDLMEFSKNKMEESRKKKVMEVEEESKKTGQPVNLSKEKMGEIMISAGKDGDDEMWKVIQGVWVEMLCFSAGRCRGYLHATSLGKGGEYLSYVWLLLSYMGMETMAERTQRTELPAEGDAGGLVTPSDPEDDDDGDEPAQQQARGAPSGTVATTSVTKAAAAAAPPAAVSGAAVVPVVGDDDIV</sequence>
<name>A0A3L6Q2A5_PANMI</name>
<keyword evidence="2" id="KW-0472">Membrane</keyword>
<dbReference type="Pfam" id="PF04578">
    <property type="entry name" value="DUF594"/>
    <property type="match status" value="1"/>
</dbReference>
<keyword evidence="2" id="KW-1133">Transmembrane helix</keyword>
<reference evidence="5" key="1">
    <citation type="journal article" date="2019" name="Nat. Commun.">
        <title>The genome of broomcorn millet.</title>
        <authorList>
            <person name="Zou C."/>
            <person name="Miki D."/>
            <person name="Li D."/>
            <person name="Tang Q."/>
            <person name="Xiao L."/>
            <person name="Rajput S."/>
            <person name="Deng P."/>
            <person name="Jia W."/>
            <person name="Huang R."/>
            <person name="Zhang M."/>
            <person name="Sun Y."/>
            <person name="Hu J."/>
            <person name="Fu X."/>
            <person name="Schnable P.S."/>
            <person name="Li F."/>
            <person name="Zhang H."/>
            <person name="Feng B."/>
            <person name="Zhu X."/>
            <person name="Liu R."/>
            <person name="Schnable J.C."/>
            <person name="Zhu J.-K."/>
            <person name="Zhang H."/>
        </authorList>
    </citation>
    <scope>NUCLEOTIDE SEQUENCE [LARGE SCALE GENOMIC DNA]</scope>
</reference>
<keyword evidence="5" id="KW-1185">Reference proteome</keyword>
<dbReference type="Pfam" id="PF13968">
    <property type="entry name" value="DUF4220"/>
    <property type="match status" value="1"/>
</dbReference>
<feature type="transmembrane region" description="Helical" evidence="2">
    <location>
        <begin position="15"/>
        <end position="35"/>
    </location>
</feature>
<feature type="transmembrane region" description="Helical" evidence="2">
    <location>
        <begin position="115"/>
        <end position="135"/>
    </location>
</feature>
<dbReference type="PANTHER" id="PTHR31325">
    <property type="entry name" value="OS01G0798800 PROTEIN-RELATED"/>
    <property type="match status" value="1"/>
</dbReference>
<proteinExistence type="predicted"/>
<evidence type="ECO:0000256" key="1">
    <source>
        <dbReference type="SAM" id="MobiDB-lite"/>
    </source>
</evidence>